<dbReference type="EMBL" id="FZOY01000004">
    <property type="protein sequence ID" value="SNS94369.1"/>
    <property type="molecule type" value="Genomic_DNA"/>
</dbReference>
<dbReference type="InterPro" id="IPR011049">
    <property type="entry name" value="Serralysin-like_metalloprot_C"/>
</dbReference>
<dbReference type="Gene3D" id="2.150.10.10">
    <property type="entry name" value="Serralysin-like metalloprotease, C-terminal"/>
    <property type="match status" value="1"/>
</dbReference>
<dbReference type="SUPFAM" id="SSF51120">
    <property type="entry name" value="beta-Roll"/>
    <property type="match status" value="1"/>
</dbReference>
<dbReference type="RefSeq" id="WP_089233513.1">
    <property type="nucleotide sequence ID" value="NZ_FZOY01000004.1"/>
</dbReference>
<sequence length="394" mass="43454">MAKVAFTNNQSYLGRYSDFEDYRVAKFNAKDGVIRLVYDKDAAGRTFDPERSAWSVKITLSKLDTYKPDHGDYAGQTLITGGKVNRIEWFDKADKIQVKMTDISLEAGLFHQYLREDPNKLYANLVAENSTFTGPKSANSGVDVTTGAGNDVVNAGPGGSYIKDAGGADRFIGTDSDRWDSVAYDQWNRTDQPLNRGVDVNLAKKRAVGPDGKADKLVDIERVIGTNRKDSLNGDGDDNAFVGLRGRDVINGRGGDDRVQYYQDAGAGGYDGIVANLITGKIRDGFGTLDQVKKIEEVEGTDTDDIFIGNDVDNWFRGRDGADRFVFRGKDFGTDYVDDFSRSDGDKIEIAAAGRIRDLTITHQSSGTWIELNDDSKIFLVDWTADLRGSDFIF</sequence>
<dbReference type="Proteomes" id="UP000198426">
    <property type="component" value="Unassembled WGS sequence"/>
</dbReference>
<accession>A0A239ILE9</accession>
<reference evidence="1 2" key="1">
    <citation type="submission" date="2017-06" db="EMBL/GenBank/DDBJ databases">
        <authorList>
            <person name="Kim H.J."/>
            <person name="Triplett B.A."/>
        </authorList>
    </citation>
    <scope>NUCLEOTIDE SEQUENCE [LARGE SCALE GENOMIC DNA]</scope>
    <source>
        <strain evidence="1 2">DSM 29339</strain>
    </source>
</reference>
<dbReference type="OrthoDB" id="7828264at2"/>
<organism evidence="1 2">
    <name type="scientific">Tropicimonas sediminicola</name>
    <dbReference type="NCBI Taxonomy" id="1031541"/>
    <lineage>
        <taxon>Bacteria</taxon>
        <taxon>Pseudomonadati</taxon>
        <taxon>Pseudomonadota</taxon>
        <taxon>Alphaproteobacteria</taxon>
        <taxon>Rhodobacterales</taxon>
        <taxon>Roseobacteraceae</taxon>
        <taxon>Tropicimonas</taxon>
    </lineage>
</organism>
<keyword evidence="2" id="KW-1185">Reference proteome</keyword>
<evidence type="ECO:0000313" key="1">
    <source>
        <dbReference type="EMBL" id="SNS94369.1"/>
    </source>
</evidence>
<proteinExistence type="predicted"/>
<protein>
    <recommendedName>
        <fullName evidence="3">Hemolysin-type calcium-binding repeat-containing protein</fullName>
    </recommendedName>
</protein>
<name>A0A239ILE9_9RHOB</name>
<dbReference type="AlphaFoldDB" id="A0A239ILE9"/>
<gene>
    <name evidence="1" type="ORF">SAMN05421757_104447</name>
</gene>
<evidence type="ECO:0000313" key="2">
    <source>
        <dbReference type="Proteomes" id="UP000198426"/>
    </source>
</evidence>
<evidence type="ECO:0008006" key="3">
    <source>
        <dbReference type="Google" id="ProtNLM"/>
    </source>
</evidence>